<keyword evidence="2" id="KW-1133">Transmembrane helix</keyword>
<evidence type="ECO:0000313" key="4">
    <source>
        <dbReference type="Proteomes" id="UP001282474"/>
    </source>
</evidence>
<keyword evidence="2" id="KW-0812">Transmembrane</keyword>
<keyword evidence="2" id="KW-0472">Membrane</keyword>
<reference evidence="3 4" key="1">
    <citation type="journal article" date="2023" name="Microb. Genom.">
        <title>Mesoterricola silvestris gen. nov., sp. nov., Mesoterricola sediminis sp. nov., Geothrix oryzae sp. nov., Geothrix edaphica sp. nov., Geothrix rubra sp. nov., and Geothrix limicola sp. nov., six novel members of Acidobacteriota isolated from soils.</title>
        <authorList>
            <person name="Weisberg A.J."/>
            <person name="Pearce E."/>
            <person name="Kramer C.G."/>
            <person name="Chang J.H."/>
            <person name="Clarke C.R."/>
        </authorList>
    </citation>
    <scope>NUCLEOTIDE SEQUENCE [LARGE SCALE GENOMIC DNA]</scope>
    <source>
        <strain evidence="3 4">NE20-4-1</strain>
    </source>
</reference>
<dbReference type="Proteomes" id="UP001282474">
    <property type="component" value="Unassembled WGS sequence"/>
</dbReference>
<feature type="region of interest" description="Disordered" evidence="1">
    <location>
        <begin position="36"/>
        <end position="63"/>
    </location>
</feature>
<dbReference type="RefSeq" id="WP_319703526.1">
    <property type="nucleotide sequence ID" value="NZ_JARAWJ010000067.1"/>
</dbReference>
<feature type="transmembrane region" description="Helical" evidence="2">
    <location>
        <begin position="67"/>
        <end position="88"/>
    </location>
</feature>
<protein>
    <recommendedName>
        <fullName evidence="5">Integral membrane protein</fullName>
    </recommendedName>
</protein>
<evidence type="ECO:0008006" key="5">
    <source>
        <dbReference type="Google" id="ProtNLM"/>
    </source>
</evidence>
<evidence type="ECO:0000256" key="1">
    <source>
        <dbReference type="SAM" id="MobiDB-lite"/>
    </source>
</evidence>
<comment type="caution">
    <text evidence="3">The sequence shown here is derived from an EMBL/GenBank/DDBJ whole genome shotgun (WGS) entry which is preliminary data.</text>
</comment>
<accession>A0ABU4N5F2</accession>
<sequence>MNQLPEQPAETAGQPTAHDYAEARRLLAALDHIPTSFRDETPVPPVGTALPVPQPGRPPMSQGATDASVLMLAGAGSLSMVSVSAGVLMYLSQYADPVVCGIVLGAPTAVILALGRLVRRAKQAAPVVHQHYNGNVYQDHSTVNTHTKGVWAKTRNELER</sequence>
<organism evidence="3 4">
    <name type="scientific">Streptomyces caniscabiei</name>
    <dbReference type="NCBI Taxonomy" id="2746961"/>
    <lineage>
        <taxon>Bacteria</taxon>
        <taxon>Bacillati</taxon>
        <taxon>Actinomycetota</taxon>
        <taxon>Actinomycetes</taxon>
        <taxon>Kitasatosporales</taxon>
        <taxon>Streptomycetaceae</taxon>
        <taxon>Streptomyces</taxon>
    </lineage>
</organism>
<evidence type="ECO:0000256" key="2">
    <source>
        <dbReference type="SAM" id="Phobius"/>
    </source>
</evidence>
<proteinExistence type="predicted"/>
<feature type="transmembrane region" description="Helical" evidence="2">
    <location>
        <begin position="94"/>
        <end position="114"/>
    </location>
</feature>
<gene>
    <name evidence="3" type="ORF">PV383_43945</name>
</gene>
<keyword evidence="4" id="KW-1185">Reference proteome</keyword>
<name>A0ABU4N5F2_9ACTN</name>
<dbReference type="EMBL" id="JARAWJ010000067">
    <property type="protein sequence ID" value="MDX3044067.1"/>
    <property type="molecule type" value="Genomic_DNA"/>
</dbReference>
<evidence type="ECO:0000313" key="3">
    <source>
        <dbReference type="EMBL" id="MDX3044067.1"/>
    </source>
</evidence>